<reference evidence="2 3" key="1">
    <citation type="submission" date="2019-04" db="EMBL/GenBank/DDBJ databases">
        <title>Azoarcus rhizosphaerae sp. nov. isolated from rhizosphere of Ficus religiosa.</title>
        <authorList>
            <person name="Lin S.-Y."/>
            <person name="Hameed A."/>
            <person name="Hsu Y.-H."/>
            <person name="Young C.-C."/>
        </authorList>
    </citation>
    <scope>NUCLEOTIDE SEQUENCE [LARGE SCALE GENOMIC DNA]</scope>
    <source>
        <strain evidence="2 3">CC-YHH848</strain>
    </source>
</reference>
<comment type="caution">
    <text evidence="2">The sequence shown here is derived from an EMBL/GenBank/DDBJ whole genome shotgun (WGS) entry which is preliminary data.</text>
</comment>
<dbReference type="EMBL" id="SSOD01000010">
    <property type="protein sequence ID" value="THF60456.1"/>
    <property type="molecule type" value="Genomic_DNA"/>
</dbReference>
<sequence>MGLDDVLKLVGAVISIVTVGKLVYDVFVSRKTRLRDDYKFAKEFFDELGKTPRPHPLVIERGYHAIAGDTALSVREMEYLLSLQNPSSALRDYVLARPYLEHLPESGHLQVKFKKKYSSLWSRRWRRSVYLVLYFFSALLAASPIFFLSSLKPSLGTGLLILIIFGTAFGLPAYNALREYGRLYRGEKLVAGQKRHPQIIVVGGQEIAQ</sequence>
<keyword evidence="1" id="KW-1133">Transmembrane helix</keyword>
<gene>
    <name evidence="2" type="ORF">E6O51_13320</name>
</gene>
<dbReference type="RefSeq" id="WP_136385490.1">
    <property type="nucleotide sequence ID" value="NZ_SSOD01000010.1"/>
</dbReference>
<evidence type="ECO:0000313" key="3">
    <source>
        <dbReference type="Proteomes" id="UP000307956"/>
    </source>
</evidence>
<keyword evidence="3" id="KW-1185">Reference proteome</keyword>
<evidence type="ECO:0000313" key="2">
    <source>
        <dbReference type="EMBL" id="THF60456.1"/>
    </source>
</evidence>
<dbReference type="OrthoDB" id="9154601at2"/>
<keyword evidence="1" id="KW-0812">Transmembrane</keyword>
<name>A0A4S4AN07_9RHOO</name>
<feature type="transmembrane region" description="Helical" evidence="1">
    <location>
        <begin position="6"/>
        <end position="24"/>
    </location>
</feature>
<accession>A0A4S4AN07</accession>
<proteinExistence type="predicted"/>
<protein>
    <submittedName>
        <fullName evidence="2">Uncharacterized protein</fullName>
    </submittedName>
</protein>
<organism evidence="2 3">
    <name type="scientific">Pseudothauera rhizosphaerae</name>
    <dbReference type="NCBI Taxonomy" id="2565932"/>
    <lineage>
        <taxon>Bacteria</taxon>
        <taxon>Pseudomonadati</taxon>
        <taxon>Pseudomonadota</taxon>
        <taxon>Betaproteobacteria</taxon>
        <taxon>Rhodocyclales</taxon>
        <taxon>Zoogloeaceae</taxon>
        <taxon>Pseudothauera</taxon>
    </lineage>
</organism>
<dbReference type="Proteomes" id="UP000307956">
    <property type="component" value="Unassembled WGS sequence"/>
</dbReference>
<dbReference type="AlphaFoldDB" id="A0A4S4AN07"/>
<feature type="transmembrane region" description="Helical" evidence="1">
    <location>
        <begin position="129"/>
        <end position="149"/>
    </location>
</feature>
<evidence type="ECO:0000256" key="1">
    <source>
        <dbReference type="SAM" id="Phobius"/>
    </source>
</evidence>
<keyword evidence="1" id="KW-0472">Membrane</keyword>
<feature type="transmembrane region" description="Helical" evidence="1">
    <location>
        <begin position="155"/>
        <end position="177"/>
    </location>
</feature>